<dbReference type="EMBL" id="MU971385">
    <property type="protein sequence ID" value="KAK9236561.1"/>
    <property type="molecule type" value="Genomic_DNA"/>
</dbReference>
<sequence>VETLELEVTPTESIEQAAQAVAKRTGETLDVLVNNAGADFVMPLLDVTLDEAKKLYDVNVWSMLATTKAFAPMLIKAKGMHGSAWAGVYSSSKVA</sequence>
<accession>A0ACC3SY33</accession>
<evidence type="ECO:0000313" key="1">
    <source>
        <dbReference type="EMBL" id="KAK9236561.1"/>
    </source>
</evidence>
<reference evidence="2" key="1">
    <citation type="journal article" date="2024" name="Front. Bioeng. Biotechnol.">
        <title>Genome-scale model development and genomic sequencing of the oleaginous clade Lipomyces.</title>
        <authorList>
            <person name="Czajka J.J."/>
            <person name="Han Y."/>
            <person name="Kim J."/>
            <person name="Mondo S.J."/>
            <person name="Hofstad B.A."/>
            <person name="Robles A."/>
            <person name="Haridas S."/>
            <person name="Riley R."/>
            <person name="LaButti K."/>
            <person name="Pangilinan J."/>
            <person name="Andreopoulos W."/>
            <person name="Lipzen A."/>
            <person name="Yan J."/>
            <person name="Wang M."/>
            <person name="Ng V."/>
            <person name="Grigoriev I.V."/>
            <person name="Spatafora J.W."/>
            <person name="Magnuson J.K."/>
            <person name="Baker S.E."/>
            <person name="Pomraning K.R."/>
        </authorList>
    </citation>
    <scope>NUCLEOTIDE SEQUENCE [LARGE SCALE GENOMIC DNA]</scope>
    <source>
        <strain evidence="2">CBS 7786</strain>
    </source>
</reference>
<feature type="non-terminal residue" evidence="1">
    <location>
        <position position="1"/>
    </location>
</feature>
<proteinExistence type="predicted"/>
<evidence type="ECO:0000313" key="2">
    <source>
        <dbReference type="Proteomes" id="UP001433508"/>
    </source>
</evidence>
<comment type="caution">
    <text evidence="1">The sequence shown here is derived from an EMBL/GenBank/DDBJ whole genome shotgun (WGS) entry which is preliminary data.</text>
</comment>
<protein>
    <submittedName>
        <fullName evidence="1">Uncharacterized protein</fullName>
    </submittedName>
</protein>
<keyword evidence="2" id="KW-1185">Reference proteome</keyword>
<dbReference type="Proteomes" id="UP001433508">
    <property type="component" value="Unassembled WGS sequence"/>
</dbReference>
<name>A0ACC3SY33_LIPKO</name>
<gene>
    <name evidence="1" type="ORF">V1525DRAFT_345839</name>
</gene>
<organism evidence="1 2">
    <name type="scientific">Lipomyces kononenkoae</name>
    <name type="common">Yeast</name>
    <dbReference type="NCBI Taxonomy" id="34357"/>
    <lineage>
        <taxon>Eukaryota</taxon>
        <taxon>Fungi</taxon>
        <taxon>Dikarya</taxon>
        <taxon>Ascomycota</taxon>
        <taxon>Saccharomycotina</taxon>
        <taxon>Lipomycetes</taxon>
        <taxon>Lipomycetales</taxon>
        <taxon>Lipomycetaceae</taxon>
        <taxon>Lipomyces</taxon>
    </lineage>
</organism>